<evidence type="ECO:0000313" key="2">
    <source>
        <dbReference type="Proteomes" id="UP000887116"/>
    </source>
</evidence>
<gene>
    <name evidence="1" type="primary">NCL1_48740</name>
    <name evidence="1" type="ORF">TNCT_129531</name>
</gene>
<dbReference type="AlphaFoldDB" id="A0A8X6LWG5"/>
<accession>A0A8X6LWG5</accession>
<dbReference type="OrthoDB" id="7648178at2759"/>
<reference evidence="1" key="1">
    <citation type="submission" date="2020-07" db="EMBL/GenBank/DDBJ databases">
        <title>Multicomponent nature underlies the extraordinary mechanical properties of spider dragline silk.</title>
        <authorList>
            <person name="Kono N."/>
            <person name="Nakamura H."/>
            <person name="Mori M."/>
            <person name="Yoshida Y."/>
            <person name="Ohtoshi R."/>
            <person name="Malay A.D."/>
            <person name="Moran D.A.P."/>
            <person name="Tomita M."/>
            <person name="Numata K."/>
            <person name="Arakawa K."/>
        </authorList>
    </citation>
    <scope>NUCLEOTIDE SEQUENCE</scope>
</reference>
<keyword evidence="2" id="KW-1185">Reference proteome</keyword>
<protein>
    <recommendedName>
        <fullName evidence="3">IGFBP N-terminal domain-containing protein</fullName>
    </recommendedName>
</protein>
<evidence type="ECO:0008006" key="3">
    <source>
        <dbReference type="Google" id="ProtNLM"/>
    </source>
</evidence>
<dbReference type="EMBL" id="BMAO01028262">
    <property type="protein sequence ID" value="GFR23182.1"/>
    <property type="molecule type" value="Genomic_DNA"/>
</dbReference>
<evidence type="ECO:0000313" key="1">
    <source>
        <dbReference type="EMBL" id="GFR23182.1"/>
    </source>
</evidence>
<proteinExistence type="predicted"/>
<organism evidence="1 2">
    <name type="scientific">Trichonephila clavata</name>
    <name type="common">Joro spider</name>
    <name type="synonym">Nephila clavata</name>
    <dbReference type="NCBI Taxonomy" id="2740835"/>
    <lineage>
        <taxon>Eukaryota</taxon>
        <taxon>Metazoa</taxon>
        <taxon>Ecdysozoa</taxon>
        <taxon>Arthropoda</taxon>
        <taxon>Chelicerata</taxon>
        <taxon>Arachnida</taxon>
        <taxon>Araneae</taxon>
        <taxon>Araneomorphae</taxon>
        <taxon>Entelegynae</taxon>
        <taxon>Araneoidea</taxon>
        <taxon>Nephilidae</taxon>
        <taxon>Trichonephila</taxon>
    </lineage>
</organism>
<name>A0A8X6LWG5_TRICU</name>
<comment type="caution">
    <text evidence="1">The sequence shown here is derived from an EMBL/GenBank/DDBJ whole genome shotgun (WGS) entry which is preliminary data.</text>
</comment>
<dbReference type="Proteomes" id="UP000887116">
    <property type="component" value="Unassembled WGS sequence"/>
</dbReference>
<sequence>MEEGSLDHFNNPAPGPSNFQPHSSIIFVAAWRQQSGELIWKKHNLQYSVTKSIYRVIYSFRKPNICIPVLDINIDNSADEFLHFKNTLYLYIVNDCNLDTNELICILFTKIAITHRKMYKFLLLVLIGVVVADECKEDTCALVLCQVAECKKGEIFVEKGGFCGCCNACRTVKKEGECCRIEEKGVPPTEQCEDGTTCKDVGDEQICVRDCD</sequence>